<dbReference type="AlphaFoldDB" id="H2CDZ7"/>
<name>H2CDZ7_9LEPT</name>
<feature type="chain" id="PRO_5003559704" description="Lipoprotein" evidence="1">
    <location>
        <begin position="19"/>
        <end position="354"/>
    </location>
</feature>
<organism evidence="2 3">
    <name type="scientific">Leptonema illini DSM 21528</name>
    <dbReference type="NCBI Taxonomy" id="929563"/>
    <lineage>
        <taxon>Bacteria</taxon>
        <taxon>Pseudomonadati</taxon>
        <taxon>Spirochaetota</taxon>
        <taxon>Spirochaetia</taxon>
        <taxon>Leptospirales</taxon>
        <taxon>Leptospiraceae</taxon>
        <taxon>Leptonema</taxon>
    </lineage>
</organism>
<dbReference type="EMBL" id="JH597773">
    <property type="protein sequence ID" value="EHQ05516.1"/>
    <property type="molecule type" value="Genomic_DNA"/>
</dbReference>
<dbReference type="HOGENOM" id="CLU_782555_0_0_12"/>
<accession>H2CDZ7</accession>
<feature type="signal peptide" evidence="1">
    <location>
        <begin position="1"/>
        <end position="18"/>
    </location>
</feature>
<proteinExistence type="predicted"/>
<dbReference type="Proteomes" id="UP000005737">
    <property type="component" value="Unassembled WGS sequence"/>
</dbReference>
<gene>
    <name evidence="2" type="ORF">Lepil_0815</name>
</gene>
<keyword evidence="3" id="KW-1185">Reference proteome</keyword>
<evidence type="ECO:0008006" key="4">
    <source>
        <dbReference type="Google" id="ProtNLM"/>
    </source>
</evidence>
<sequence>MRRLLLLILMLLPLLALESRPDLDDPSLTPEQREELIERQEDLWNMDKRPVSLAAMREGMLEPIVQTVIGGRAETLTFESLQLSVPEGAFRKGRRIRIAAIVLDRPEDFVFSPVPMVLQTGELLESTGMFRLSFTDESGRPVRPLQPLSASMPAVSGSDQARVYRYTGSAWQEVARSAQPSRAPTSLQEREANPFGQAPADPDAVVNPANPSDCWEGCGFQIYDRIDSEQWWNFDIPKPDFTCVAVEVDASLEGFEVQAAGVSYQGISYGIRSGNVVQLNMLKNKEVKIWALQRRGESIVAIGSLPVLRSPDVTAHTKSKGGCRIVGRIEMKPLPVTVMKKREAFLKAINWPGY</sequence>
<evidence type="ECO:0000313" key="2">
    <source>
        <dbReference type="EMBL" id="EHQ05516.1"/>
    </source>
</evidence>
<evidence type="ECO:0000313" key="3">
    <source>
        <dbReference type="Proteomes" id="UP000005737"/>
    </source>
</evidence>
<protein>
    <recommendedName>
        <fullName evidence="4">Lipoprotein</fullName>
    </recommendedName>
</protein>
<evidence type="ECO:0000256" key="1">
    <source>
        <dbReference type="SAM" id="SignalP"/>
    </source>
</evidence>
<dbReference type="RefSeq" id="WP_002770213.1">
    <property type="nucleotide sequence ID" value="NZ_JH597773.1"/>
</dbReference>
<reference evidence="2 3" key="1">
    <citation type="submission" date="2011-10" db="EMBL/GenBank/DDBJ databases">
        <title>The Improved High-Quality Draft genome of Leptonema illini DSM 21528.</title>
        <authorList>
            <consortium name="US DOE Joint Genome Institute (JGI-PGF)"/>
            <person name="Lucas S."/>
            <person name="Copeland A."/>
            <person name="Lapidus A."/>
            <person name="Glavina del Rio T."/>
            <person name="Dalin E."/>
            <person name="Tice H."/>
            <person name="Bruce D."/>
            <person name="Goodwin L."/>
            <person name="Pitluck S."/>
            <person name="Peters L."/>
            <person name="Mikhailova N."/>
            <person name="Held B."/>
            <person name="Kyrpides N."/>
            <person name="Mavromatis K."/>
            <person name="Ivanova N."/>
            <person name="Markowitz V."/>
            <person name="Cheng J.-F."/>
            <person name="Hugenholtz P."/>
            <person name="Woyke T."/>
            <person name="Wu D."/>
            <person name="Gronow S."/>
            <person name="Wellnitz S."/>
            <person name="Brambilla E.-M."/>
            <person name="Klenk H.-P."/>
            <person name="Eisen J.A."/>
        </authorList>
    </citation>
    <scope>NUCLEOTIDE SEQUENCE [LARGE SCALE GENOMIC DNA]</scope>
    <source>
        <strain evidence="2 3">DSM 21528</strain>
    </source>
</reference>
<keyword evidence="1" id="KW-0732">Signal</keyword>